<keyword evidence="3" id="KW-1185">Reference proteome</keyword>
<reference evidence="2 3" key="1">
    <citation type="submission" date="2019-12" db="EMBL/GenBank/DDBJ databases">
        <title>Genomic-based taxomic classification of the family Erythrobacteraceae.</title>
        <authorList>
            <person name="Xu L."/>
        </authorList>
    </citation>
    <scope>NUCLEOTIDE SEQUENCE [LARGE SCALE GENOMIC DNA]</scope>
    <source>
        <strain evidence="2 3">MCCC 1K02066</strain>
    </source>
</reference>
<feature type="domain" description="ChrR-like cupin" evidence="1">
    <location>
        <begin position="10"/>
        <end position="100"/>
    </location>
</feature>
<dbReference type="Pfam" id="PF12973">
    <property type="entry name" value="Cupin_7"/>
    <property type="match status" value="1"/>
</dbReference>
<comment type="caution">
    <text evidence="2">The sequence shown here is derived from an EMBL/GenBank/DDBJ whole genome shotgun (WGS) entry which is preliminary data.</text>
</comment>
<dbReference type="SUPFAM" id="SSF51182">
    <property type="entry name" value="RmlC-like cupins"/>
    <property type="match status" value="1"/>
</dbReference>
<sequence length="167" mass="18252">MIVPESFHSASDDLPWADEWAGDPGIKLKLLMADIEGGRFAVRMLFAPGVEVFPHKHTGEVHAFTFAGEWTYLEYPDSASNRAGSYLFEPPGSTHTLKVSDLADGYTDVLFVIYGAMLHLDPTNGSVVAVTDAESVLREYPELLRQQGKPVPEVLPVGGSMAYRPCP</sequence>
<dbReference type="InterPro" id="IPR014710">
    <property type="entry name" value="RmlC-like_jellyroll"/>
</dbReference>
<dbReference type="AlphaFoldDB" id="A0A6I4UUE2"/>
<dbReference type="EMBL" id="WTYK01000006">
    <property type="protein sequence ID" value="MXP42146.1"/>
    <property type="molecule type" value="Genomic_DNA"/>
</dbReference>
<dbReference type="CDD" id="cd20302">
    <property type="entry name" value="cupin_DAD"/>
    <property type="match status" value="1"/>
</dbReference>
<protein>
    <recommendedName>
        <fullName evidence="1">ChrR-like cupin domain-containing protein</fullName>
    </recommendedName>
</protein>
<dbReference type="InterPro" id="IPR025979">
    <property type="entry name" value="ChrR-like_cupin_dom"/>
</dbReference>
<name>A0A6I4UUE2_9SPHN</name>
<dbReference type="RefSeq" id="WP_160747009.1">
    <property type="nucleotide sequence ID" value="NZ_WTYK01000006.1"/>
</dbReference>
<proteinExistence type="predicted"/>
<dbReference type="Gene3D" id="2.60.120.10">
    <property type="entry name" value="Jelly Rolls"/>
    <property type="match status" value="1"/>
</dbReference>
<dbReference type="OrthoDB" id="9793521at2"/>
<organism evidence="2 3">
    <name type="scientific">Croceibacterium soli</name>
    <dbReference type="NCBI Taxonomy" id="1739690"/>
    <lineage>
        <taxon>Bacteria</taxon>
        <taxon>Pseudomonadati</taxon>
        <taxon>Pseudomonadota</taxon>
        <taxon>Alphaproteobacteria</taxon>
        <taxon>Sphingomonadales</taxon>
        <taxon>Erythrobacteraceae</taxon>
        <taxon>Croceibacterium</taxon>
    </lineage>
</organism>
<evidence type="ECO:0000259" key="1">
    <source>
        <dbReference type="Pfam" id="PF12973"/>
    </source>
</evidence>
<evidence type="ECO:0000313" key="2">
    <source>
        <dbReference type="EMBL" id="MXP42146.1"/>
    </source>
</evidence>
<gene>
    <name evidence="2" type="ORF">GRI75_10890</name>
</gene>
<dbReference type="InterPro" id="IPR011051">
    <property type="entry name" value="RmlC_Cupin_sf"/>
</dbReference>
<accession>A0A6I4UUE2</accession>
<dbReference type="Proteomes" id="UP000469159">
    <property type="component" value="Unassembled WGS sequence"/>
</dbReference>
<evidence type="ECO:0000313" key="3">
    <source>
        <dbReference type="Proteomes" id="UP000469159"/>
    </source>
</evidence>